<feature type="region of interest" description="Disordered" evidence="6">
    <location>
        <begin position="149"/>
        <end position="182"/>
    </location>
</feature>
<comment type="subcellular location">
    <subcellularLocation>
        <location evidence="4">Cell membrane</location>
        <topology evidence="4">Peripheral membrane protein</topology>
        <orientation evidence="4">Cytoplasmic side</orientation>
    </subcellularLocation>
</comment>
<keyword evidence="4" id="KW-1003">Cell membrane</keyword>
<feature type="binding site" evidence="4">
    <location>
        <position position="131"/>
    </location>
    <ligand>
        <name>[4Fe-4S] cluster</name>
        <dbReference type="ChEBI" id="CHEBI:49883"/>
    </ligand>
</feature>
<keyword evidence="4" id="KW-1278">Translocase</keyword>
<keyword evidence="4" id="KW-0472">Membrane</keyword>
<dbReference type="EC" id="7.1.1.-" evidence="4"/>
<evidence type="ECO:0000313" key="8">
    <source>
        <dbReference type="EMBL" id="GMA36087.1"/>
    </source>
</evidence>
<keyword evidence="3 4" id="KW-0874">Quinone</keyword>
<feature type="binding site" evidence="4">
    <location>
        <position position="37"/>
    </location>
    <ligand>
        <name>[4Fe-4S] cluster</name>
        <dbReference type="ChEBI" id="CHEBI:49883"/>
    </ligand>
</feature>
<dbReference type="NCBIfam" id="NF005012">
    <property type="entry name" value="PRK06411.1"/>
    <property type="match status" value="1"/>
</dbReference>
<dbReference type="PANTHER" id="PTHR11995">
    <property type="entry name" value="NADH DEHYDROGENASE"/>
    <property type="match status" value="1"/>
</dbReference>
<proteinExistence type="inferred from homology"/>
<evidence type="ECO:0000256" key="1">
    <source>
        <dbReference type="ARBA" id="ARBA00009173"/>
    </source>
</evidence>
<keyword evidence="4 5" id="KW-0408">Iron</keyword>
<keyword evidence="9" id="KW-1185">Reference proteome</keyword>
<dbReference type="SUPFAM" id="SSF56770">
    <property type="entry name" value="HydA/Nqo6-like"/>
    <property type="match status" value="1"/>
</dbReference>
<organism evidence="8 9">
    <name type="scientific">Demequina litorisediminis</name>
    <dbReference type="NCBI Taxonomy" id="1849022"/>
    <lineage>
        <taxon>Bacteria</taxon>
        <taxon>Bacillati</taxon>
        <taxon>Actinomycetota</taxon>
        <taxon>Actinomycetes</taxon>
        <taxon>Micrococcales</taxon>
        <taxon>Demequinaceae</taxon>
        <taxon>Demequina</taxon>
    </lineage>
</organism>
<dbReference type="EMBL" id="BSUN01000001">
    <property type="protein sequence ID" value="GMA36087.1"/>
    <property type="molecule type" value="Genomic_DNA"/>
</dbReference>
<evidence type="ECO:0000256" key="6">
    <source>
        <dbReference type="SAM" id="MobiDB-lite"/>
    </source>
</evidence>
<comment type="similarity">
    <text evidence="1 4 5">Belongs to the complex I 20 kDa subunit family.</text>
</comment>
<protein>
    <recommendedName>
        <fullName evidence="4">NADH-quinone oxidoreductase subunit B</fullName>
        <ecNumber evidence="4">7.1.1.-</ecNumber>
    </recommendedName>
    <alternativeName>
        <fullName evidence="4">NADH dehydrogenase I subunit B</fullName>
    </alternativeName>
    <alternativeName>
        <fullName evidence="4">NDH-1 subunit B</fullName>
    </alternativeName>
</protein>
<gene>
    <name evidence="4" type="primary">nuoB</name>
    <name evidence="8" type="ORF">GCM10025876_22910</name>
</gene>
<keyword evidence="2 4" id="KW-0004">4Fe-4S</keyword>
<comment type="catalytic activity">
    <reaction evidence="4">
        <text>a quinone + NADH + 5 H(+)(in) = a quinol + NAD(+) + 4 H(+)(out)</text>
        <dbReference type="Rhea" id="RHEA:57888"/>
        <dbReference type="ChEBI" id="CHEBI:15378"/>
        <dbReference type="ChEBI" id="CHEBI:24646"/>
        <dbReference type="ChEBI" id="CHEBI:57540"/>
        <dbReference type="ChEBI" id="CHEBI:57945"/>
        <dbReference type="ChEBI" id="CHEBI:132124"/>
    </reaction>
</comment>
<feature type="binding site" evidence="4">
    <location>
        <position position="36"/>
    </location>
    <ligand>
        <name>[4Fe-4S] cluster</name>
        <dbReference type="ChEBI" id="CHEBI:49883"/>
    </ligand>
</feature>
<evidence type="ECO:0000256" key="2">
    <source>
        <dbReference type="ARBA" id="ARBA00022485"/>
    </source>
</evidence>
<dbReference type="Gene3D" id="3.40.50.12280">
    <property type="match status" value="1"/>
</dbReference>
<evidence type="ECO:0000313" key="9">
    <source>
        <dbReference type="Proteomes" id="UP001157125"/>
    </source>
</evidence>
<evidence type="ECO:0000256" key="3">
    <source>
        <dbReference type="ARBA" id="ARBA00022719"/>
    </source>
</evidence>
<comment type="subunit">
    <text evidence="4">NDH-1 is composed of 14 different subunits. Subunits NuoB, C, D, E, F, and G constitute the peripheral sector of the complex.</text>
</comment>
<dbReference type="Pfam" id="PF01058">
    <property type="entry name" value="Oxidored_q6"/>
    <property type="match status" value="1"/>
</dbReference>
<feature type="binding site" evidence="4">
    <location>
        <position position="102"/>
    </location>
    <ligand>
        <name>[4Fe-4S] cluster</name>
        <dbReference type="ChEBI" id="CHEBI:49883"/>
    </ligand>
</feature>
<accession>A0ABQ6IDZ3</accession>
<reference evidence="9" key="1">
    <citation type="journal article" date="2019" name="Int. J. Syst. Evol. Microbiol.">
        <title>The Global Catalogue of Microorganisms (GCM) 10K type strain sequencing project: providing services to taxonomists for standard genome sequencing and annotation.</title>
        <authorList>
            <consortium name="The Broad Institute Genomics Platform"/>
            <consortium name="The Broad Institute Genome Sequencing Center for Infectious Disease"/>
            <person name="Wu L."/>
            <person name="Ma J."/>
        </authorList>
    </citation>
    <scope>NUCLEOTIDE SEQUENCE [LARGE SCALE GENOMIC DNA]</scope>
    <source>
        <strain evidence="9">NBRC 112299</strain>
    </source>
</reference>
<name>A0ABQ6IDZ3_9MICO</name>
<dbReference type="PROSITE" id="PS01150">
    <property type="entry name" value="COMPLEX1_20K"/>
    <property type="match status" value="1"/>
</dbReference>
<keyword evidence="4" id="KW-0813">Transport</keyword>
<feature type="compositionally biased region" description="Basic and acidic residues" evidence="6">
    <location>
        <begin position="170"/>
        <end position="182"/>
    </location>
</feature>
<dbReference type="Proteomes" id="UP001157125">
    <property type="component" value="Unassembled WGS sequence"/>
</dbReference>
<evidence type="ECO:0000256" key="4">
    <source>
        <dbReference type="HAMAP-Rule" id="MF_01356"/>
    </source>
</evidence>
<sequence length="253" mass="26936">MAHDDSAPPFLLGTVENFVGWARSGSLWPATFGLACCAIEMMGTGTSRFDIARFGAEVFRASPRQADMMIVAGRVSQKMAPIVRQVYDQMPEPKWVISMGVCASSGGMFNNYAIVPGVDHVIPVDIYLPGCPPRPEMLLNALIEAPGAGQEVPDAVPPQGDRAQGRGGRARRDPHLRDEGAAAVTDDKNLETVAPAGREPLTLINVREGLFGAKGDTSGFDGLIKAVQMPGASERPYGEWFDGVVDILTEPAG</sequence>
<dbReference type="InterPro" id="IPR006137">
    <property type="entry name" value="NADH_UbQ_OxRdtase-like_20kDa"/>
</dbReference>
<keyword evidence="4 5" id="KW-0479">Metal-binding</keyword>
<dbReference type="PANTHER" id="PTHR11995:SF14">
    <property type="entry name" value="NADH DEHYDROGENASE [UBIQUINONE] IRON-SULFUR PROTEIN 7, MITOCHONDRIAL"/>
    <property type="match status" value="1"/>
</dbReference>
<feature type="domain" description="NADH:ubiquinone oxidoreductase-like 20kDa subunit" evidence="7">
    <location>
        <begin position="36"/>
        <end position="144"/>
    </location>
</feature>
<comment type="cofactor">
    <cofactor evidence="4">
        <name>[4Fe-4S] cluster</name>
        <dbReference type="ChEBI" id="CHEBI:49883"/>
    </cofactor>
    <text evidence="4">Binds 1 [4Fe-4S] cluster.</text>
</comment>
<keyword evidence="4 5" id="KW-0411">Iron-sulfur</keyword>
<dbReference type="InterPro" id="IPR006138">
    <property type="entry name" value="NADH_UQ_OxRdtase_20Kd_su"/>
</dbReference>
<dbReference type="NCBIfam" id="TIGR01957">
    <property type="entry name" value="nuoB_fam"/>
    <property type="match status" value="1"/>
</dbReference>
<evidence type="ECO:0000259" key="7">
    <source>
        <dbReference type="Pfam" id="PF01058"/>
    </source>
</evidence>
<comment type="function">
    <text evidence="4">NDH-1 shuttles electrons from NADH, via FMN and iron-sulfur (Fe-S) centers, to quinones in the respiratory chain. The immediate electron acceptor for the enzyme in this species is believed to be a menaquinone. Couples the redox reaction to proton translocation (for every two electrons transferred, four hydrogen ions are translocated across the cytoplasmic membrane), and thus conserves the redox energy in a proton gradient.</text>
</comment>
<comment type="caution">
    <text evidence="8">The sequence shown here is derived from an EMBL/GenBank/DDBJ whole genome shotgun (WGS) entry which is preliminary data.</text>
</comment>
<evidence type="ECO:0000256" key="5">
    <source>
        <dbReference type="RuleBase" id="RU004464"/>
    </source>
</evidence>
<dbReference type="HAMAP" id="MF_01356">
    <property type="entry name" value="NDH1_NuoB"/>
    <property type="match status" value="1"/>
</dbReference>
<keyword evidence="4 5" id="KW-0520">NAD</keyword>